<dbReference type="NCBIfam" id="TIGR00745">
    <property type="entry name" value="apbA_panE"/>
    <property type="match status" value="1"/>
</dbReference>
<dbReference type="PANTHER" id="PTHR43765">
    <property type="entry name" value="2-DEHYDROPANTOATE 2-REDUCTASE-RELATED"/>
    <property type="match status" value="1"/>
</dbReference>
<organism evidence="14">
    <name type="scientific">Gulosibacter sediminis</name>
    <dbReference type="NCBI Taxonomy" id="1729695"/>
    <lineage>
        <taxon>Bacteria</taxon>
        <taxon>Bacillati</taxon>
        <taxon>Actinomycetota</taxon>
        <taxon>Actinomycetes</taxon>
        <taxon>Micrococcales</taxon>
        <taxon>Microbacteriaceae</taxon>
        <taxon>Gulosibacter</taxon>
    </lineage>
</organism>
<feature type="domain" description="Ketopantoate reductase N-terminal" evidence="12">
    <location>
        <begin position="4"/>
        <end position="148"/>
    </location>
</feature>
<dbReference type="InterPro" id="IPR013328">
    <property type="entry name" value="6PGD_dom2"/>
</dbReference>
<accession>A0ABY4N0W7</accession>
<comment type="function">
    <text evidence="1 11">Catalyzes the NADPH-dependent reduction of ketopantoate into pantoic acid.</text>
</comment>
<dbReference type="Pfam" id="PF08546">
    <property type="entry name" value="ApbA_C"/>
    <property type="match status" value="1"/>
</dbReference>
<feature type="domain" description="Ketopantoate reductase C-terminal" evidence="13">
    <location>
        <begin position="174"/>
        <end position="311"/>
    </location>
</feature>
<evidence type="ECO:0000256" key="8">
    <source>
        <dbReference type="ARBA" id="ARBA00023002"/>
    </source>
</evidence>
<evidence type="ECO:0000256" key="1">
    <source>
        <dbReference type="ARBA" id="ARBA00002919"/>
    </source>
</evidence>
<evidence type="ECO:0000256" key="2">
    <source>
        <dbReference type="ARBA" id="ARBA00004994"/>
    </source>
</evidence>
<dbReference type="EMBL" id="CP097160">
    <property type="protein sequence ID" value="UQN15942.1"/>
    <property type="molecule type" value="Genomic_DNA"/>
</dbReference>
<comment type="catalytic activity">
    <reaction evidence="10 11">
        <text>(R)-pantoate + NADP(+) = 2-dehydropantoate + NADPH + H(+)</text>
        <dbReference type="Rhea" id="RHEA:16233"/>
        <dbReference type="ChEBI" id="CHEBI:11561"/>
        <dbReference type="ChEBI" id="CHEBI:15378"/>
        <dbReference type="ChEBI" id="CHEBI:15980"/>
        <dbReference type="ChEBI" id="CHEBI:57783"/>
        <dbReference type="ChEBI" id="CHEBI:58349"/>
        <dbReference type="EC" id="1.1.1.169"/>
    </reaction>
</comment>
<dbReference type="InterPro" id="IPR050838">
    <property type="entry name" value="Ketopantoate_reductase"/>
</dbReference>
<gene>
    <name evidence="14" type="ORF">M3M28_05700</name>
</gene>
<reference evidence="14" key="1">
    <citation type="submission" date="2022-05" db="EMBL/GenBank/DDBJ databases">
        <title>Complete genome sequence of toluene-degrading Gulosibacter sediminis strain ACHW.36C.</title>
        <authorList>
            <person name="Wai A.C."/>
            <person name="Lai G.K."/>
            <person name="Griffin S.D."/>
            <person name="Leung F.C."/>
        </authorList>
    </citation>
    <scope>NUCLEOTIDE SEQUENCE [LARGE SCALE GENOMIC DNA]</scope>
    <source>
        <strain evidence="14">ACHW.36C</strain>
    </source>
</reference>
<evidence type="ECO:0000256" key="10">
    <source>
        <dbReference type="ARBA" id="ARBA00048793"/>
    </source>
</evidence>
<evidence type="ECO:0000256" key="9">
    <source>
        <dbReference type="ARBA" id="ARBA00032024"/>
    </source>
</evidence>
<evidence type="ECO:0000256" key="6">
    <source>
        <dbReference type="ARBA" id="ARBA00022655"/>
    </source>
</evidence>
<evidence type="ECO:0000256" key="11">
    <source>
        <dbReference type="RuleBase" id="RU362068"/>
    </source>
</evidence>
<keyword evidence="6 11" id="KW-0566">Pantothenate biosynthesis</keyword>
<dbReference type="Pfam" id="PF02558">
    <property type="entry name" value="ApbA"/>
    <property type="match status" value="1"/>
</dbReference>
<dbReference type="Gene3D" id="1.10.1040.10">
    <property type="entry name" value="N-(1-d-carboxylethyl)-l-norvaline Dehydrogenase, domain 2"/>
    <property type="match status" value="1"/>
</dbReference>
<comment type="pathway">
    <text evidence="2 11">Cofactor biosynthesis; (R)-pantothenate biosynthesis; (R)-pantoate from 3-methyl-2-oxobutanoate: step 2/2.</text>
</comment>
<keyword evidence="8 11" id="KW-0560">Oxidoreductase</keyword>
<dbReference type="InterPro" id="IPR008927">
    <property type="entry name" value="6-PGluconate_DH-like_C_sf"/>
</dbReference>
<evidence type="ECO:0000259" key="12">
    <source>
        <dbReference type="Pfam" id="PF02558"/>
    </source>
</evidence>
<dbReference type="InterPro" id="IPR013332">
    <property type="entry name" value="KPR_N"/>
</dbReference>
<name>A0ABY4N0W7_9MICO</name>
<evidence type="ECO:0000313" key="14">
    <source>
        <dbReference type="EMBL" id="UQN15942.1"/>
    </source>
</evidence>
<dbReference type="InterPro" id="IPR013752">
    <property type="entry name" value="KPA_reductase"/>
</dbReference>
<evidence type="ECO:0000256" key="5">
    <source>
        <dbReference type="ARBA" id="ARBA00019465"/>
    </source>
</evidence>
<proteinExistence type="inferred from homology"/>
<dbReference type="InterPro" id="IPR036291">
    <property type="entry name" value="NAD(P)-bd_dom_sf"/>
</dbReference>
<dbReference type="SUPFAM" id="SSF51735">
    <property type="entry name" value="NAD(P)-binding Rossmann-fold domains"/>
    <property type="match status" value="1"/>
</dbReference>
<evidence type="ECO:0000259" key="13">
    <source>
        <dbReference type="Pfam" id="PF08546"/>
    </source>
</evidence>
<evidence type="ECO:0000256" key="7">
    <source>
        <dbReference type="ARBA" id="ARBA00022857"/>
    </source>
</evidence>
<keyword evidence="7 11" id="KW-0521">NADP</keyword>
<dbReference type="PANTHER" id="PTHR43765:SF2">
    <property type="entry name" value="2-DEHYDROPANTOATE 2-REDUCTASE"/>
    <property type="match status" value="1"/>
</dbReference>
<dbReference type="SUPFAM" id="SSF48179">
    <property type="entry name" value="6-phosphogluconate dehydrogenase C-terminal domain-like"/>
    <property type="match status" value="1"/>
</dbReference>
<dbReference type="InterPro" id="IPR003710">
    <property type="entry name" value="ApbA"/>
</dbReference>
<sequence>MRVSVIGVGAVGGTLAALLARAGHEVHAVARGSTLAAVREHGIRLRGVHGTFSAPVSASGRVAKDSDVVLLAVRTYQTAAAVEQQTTAIGTTPLVVAQNGVRGPEEVARLLGRVEGVYGLVSTFPATNLGDAEIHMTGPGKLTVAAMDPGGYADARELAAAFSTALPAAASDNLDGLLWMKLLLNQVNALPAITGLSVQWVSAHPLLAPILAVSLEELLAVADARRIRLSRVAGMHPHFANLVRDGFALDVVRGKLGRMFGTTPNPASTLQSIRRGQPTEIDALNGEVVRSAAEIGLAAPLNERLTRLVHDVSATGRFLPPRELARRVTA</sequence>
<comment type="similarity">
    <text evidence="3 11">Belongs to the ketopantoate reductase family.</text>
</comment>
<dbReference type="EC" id="1.1.1.169" evidence="4 11"/>
<protein>
    <recommendedName>
        <fullName evidence="5 11">2-dehydropantoate 2-reductase</fullName>
        <ecNumber evidence="4 11">1.1.1.169</ecNumber>
    </recommendedName>
    <alternativeName>
        <fullName evidence="9 11">Ketopantoate reductase</fullName>
    </alternativeName>
</protein>
<dbReference type="Gene3D" id="3.40.50.720">
    <property type="entry name" value="NAD(P)-binding Rossmann-like Domain"/>
    <property type="match status" value="1"/>
</dbReference>
<evidence type="ECO:0000256" key="3">
    <source>
        <dbReference type="ARBA" id="ARBA00007870"/>
    </source>
</evidence>
<evidence type="ECO:0000256" key="4">
    <source>
        <dbReference type="ARBA" id="ARBA00013014"/>
    </source>
</evidence>